<name>A0A813KQA1_POLGL</name>
<dbReference type="Proteomes" id="UP000626109">
    <property type="component" value="Unassembled WGS sequence"/>
</dbReference>
<dbReference type="EMBL" id="CAJNNW010032458">
    <property type="protein sequence ID" value="CAE8713179.1"/>
    <property type="molecule type" value="Genomic_DNA"/>
</dbReference>
<feature type="region of interest" description="Disordered" evidence="1">
    <location>
        <begin position="216"/>
        <end position="239"/>
    </location>
</feature>
<evidence type="ECO:0000313" key="3">
    <source>
        <dbReference type="Proteomes" id="UP000626109"/>
    </source>
</evidence>
<proteinExistence type="predicted"/>
<feature type="non-terminal residue" evidence="2">
    <location>
        <position position="1"/>
    </location>
</feature>
<accession>A0A813KQA1</accession>
<dbReference type="AlphaFoldDB" id="A0A813KQA1"/>
<comment type="caution">
    <text evidence="2">The sequence shown here is derived from an EMBL/GenBank/DDBJ whole genome shotgun (WGS) entry which is preliminary data.</text>
</comment>
<feature type="non-terminal residue" evidence="2">
    <location>
        <position position="389"/>
    </location>
</feature>
<reference evidence="2" key="1">
    <citation type="submission" date="2021-02" db="EMBL/GenBank/DDBJ databases">
        <authorList>
            <person name="Dougan E. K."/>
            <person name="Rhodes N."/>
            <person name="Thang M."/>
            <person name="Chan C."/>
        </authorList>
    </citation>
    <scope>NUCLEOTIDE SEQUENCE</scope>
</reference>
<organism evidence="2 3">
    <name type="scientific">Polarella glacialis</name>
    <name type="common">Dinoflagellate</name>
    <dbReference type="NCBI Taxonomy" id="89957"/>
    <lineage>
        <taxon>Eukaryota</taxon>
        <taxon>Sar</taxon>
        <taxon>Alveolata</taxon>
        <taxon>Dinophyceae</taxon>
        <taxon>Suessiales</taxon>
        <taxon>Suessiaceae</taxon>
        <taxon>Polarella</taxon>
    </lineage>
</organism>
<sequence>NGARITLAAVNIGRACHLTAAEWSLRRFMPLRKCGPLMVRNADNLRPISLSTDVAAAQDALWLLRCRAVLEQFAGPEQVGGKSDVQSMLLAIVSHAQLRMRHGMPTYWVFADLRWAFELMTLDCLRLTCYEAGVVEDDWALVDEMLAQDRQCVQLLHYLSHTFALGRGAARGRKWSVHVVSSNMRWLRGDILNASLPARSQLPFFAQDVLQATEAKRPAGTGGNAGRPTMSTRGRRADPPWRRAEVLAAQLLSGMDTKSARIQVLELMGSDPIGPLQLVDDATAICPSAGAAAAVVLIGCANFARRSHATFNFGPSKTAVMPLGQSPGVTEQEMGCPVVTTYRNLGVLLDANLSFEPRLTELCRLAAALCGEVLQTARAGCFPLQAQAG</sequence>
<gene>
    <name evidence="2" type="ORF">PGLA2088_LOCUS37382</name>
</gene>
<protein>
    <submittedName>
        <fullName evidence="2">Uncharacterized protein</fullName>
    </submittedName>
</protein>
<evidence type="ECO:0000256" key="1">
    <source>
        <dbReference type="SAM" id="MobiDB-lite"/>
    </source>
</evidence>
<evidence type="ECO:0000313" key="2">
    <source>
        <dbReference type="EMBL" id="CAE8713179.1"/>
    </source>
</evidence>